<keyword evidence="2" id="KW-1003">Cell membrane</keyword>
<dbReference type="GO" id="GO:0017038">
    <property type="term" value="P:protein import"/>
    <property type="evidence" value="ECO:0007669"/>
    <property type="project" value="TreeGrafter"/>
</dbReference>
<feature type="transmembrane region" description="Helical" evidence="7">
    <location>
        <begin position="35"/>
        <end position="58"/>
    </location>
</feature>
<keyword evidence="6" id="KW-0653">Protein transport</keyword>
<keyword evidence="3 7" id="KW-0812">Transmembrane</keyword>
<feature type="transmembrane region" description="Helical" evidence="7">
    <location>
        <begin position="187"/>
        <end position="206"/>
    </location>
</feature>
<evidence type="ECO:0000256" key="6">
    <source>
        <dbReference type="RuleBase" id="RU004057"/>
    </source>
</evidence>
<sequence>MIGFVLQAQNDTLTQAAGSVINTMTNEKEISLIEFIFKGGVFLIPIILLLIYTIYIIFERSFYINKAAKNNPNLISDVKNQLAAGNLDLAISTARRDNTATSHVIEEGILTIGRPISEIESNMEKVTNIEIAEMEKKLNHLGLIGGIAPTLGFVGTISGVIKIFYNISITENISIANISGGLYEKMISSGAGLVVGIIAYAAYHLLNGKIDNFALNIQKNILEFINIIQRPNGNQKK</sequence>
<keyword evidence="6" id="KW-0813">Transport</keyword>
<accession>A0A3P3W2L1</accession>
<comment type="similarity">
    <text evidence="6">Belongs to the exbB/tolQ family.</text>
</comment>
<keyword evidence="10" id="KW-1185">Reference proteome</keyword>
<dbReference type="InterPro" id="IPR002898">
    <property type="entry name" value="MotA_ExbB_proton_chnl"/>
</dbReference>
<evidence type="ECO:0000313" key="9">
    <source>
        <dbReference type="EMBL" id="RRJ89331.1"/>
    </source>
</evidence>
<dbReference type="OrthoDB" id="4045at2"/>
<keyword evidence="5 7" id="KW-0472">Membrane</keyword>
<dbReference type="RefSeq" id="WP_125019612.1">
    <property type="nucleotide sequence ID" value="NZ_RQVQ01000029.1"/>
</dbReference>
<feature type="domain" description="MotA/TolQ/ExbB proton channel" evidence="8">
    <location>
        <begin position="112"/>
        <end position="218"/>
    </location>
</feature>
<evidence type="ECO:0000256" key="7">
    <source>
        <dbReference type="SAM" id="Phobius"/>
    </source>
</evidence>
<dbReference type="PANTHER" id="PTHR30625">
    <property type="entry name" value="PROTEIN TOLQ"/>
    <property type="match status" value="1"/>
</dbReference>
<reference evidence="9 10" key="1">
    <citation type="submission" date="2018-11" db="EMBL/GenBank/DDBJ databases">
        <title>Flavobacterium sp. nov., YIM 102701-2 draft genome.</title>
        <authorList>
            <person name="Li G."/>
            <person name="Jiang Y."/>
        </authorList>
    </citation>
    <scope>NUCLEOTIDE SEQUENCE [LARGE SCALE GENOMIC DNA]</scope>
    <source>
        <strain evidence="9 10">YIM 102701-2</strain>
    </source>
</reference>
<evidence type="ECO:0000256" key="3">
    <source>
        <dbReference type="ARBA" id="ARBA00022692"/>
    </source>
</evidence>
<comment type="subcellular location">
    <subcellularLocation>
        <location evidence="1">Cell membrane</location>
        <topology evidence="1">Multi-pass membrane protein</topology>
    </subcellularLocation>
    <subcellularLocation>
        <location evidence="6">Membrane</location>
        <topology evidence="6">Multi-pass membrane protein</topology>
    </subcellularLocation>
</comment>
<organism evidence="9 10">
    <name type="scientific">Paenimyroides tangerinum</name>
    <dbReference type="NCBI Taxonomy" id="2488728"/>
    <lineage>
        <taxon>Bacteria</taxon>
        <taxon>Pseudomonadati</taxon>
        <taxon>Bacteroidota</taxon>
        <taxon>Flavobacteriia</taxon>
        <taxon>Flavobacteriales</taxon>
        <taxon>Flavobacteriaceae</taxon>
        <taxon>Paenimyroides</taxon>
    </lineage>
</organism>
<comment type="caution">
    <text evidence="9">The sequence shown here is derived from an EMBL/GenBank/DDBJ whole genome shotgun (WGS) entry which is preliminary data.</text>
</comment>
<dbReference type="Proteomes" id="UP000275719">
    <property type="component" value="Unassembled WGS sequence"/>
</dbReference>
<evidence type="ECO:0000313" key="10">
    <source>
        <dbReference type="Proteomes" id="UP000275719"/>
    </source>
</evidence>
<dbReference type="EMBL" id="RQVQ01000029">
    <property type="protein sequence ID" value="RRJ89331.1"/>
    <property type="molecule type" value="Genomic_DNA"/>
</dbReference>
<dbReference type="PANTHER" id="PTHR30625:SF17">
    <property type="entry name" value="TOLQ-RELATED"/>
    <property type="match status" value="1"/>
</dbReference>
<gene>
    <name evidence="9" type="ORF">EG240_11880</name>
</gene>
<evidence type="ECO:0000256" key="1">
    <source>
        <dbReference type="ARBA" id="ARBA00004651"/>
    </source>
</evidence>
<evidence type="ECO:0000256" key="2">
    <source>
        <dbReference type="ARBA" id="ARBA00022475"/>
    </source>
</evidence>
<evidence type="ECO:0000259" key="8">
    <source>
        <dbReference type="Pfam" id="PF01618"/>
    </source>
</evidence>
<proteinExistence type="inferred from homology"/>
<dbReference type="InterPro" id="IPR050790">
    <property type="entry name" value="ExbB/TolQ_transport"/>
</dbReference>
<keyword evidence="4 7" id="KW-1133">Transmembrane helix</keyword>
<feature type="transmembrane region" description="Helical" evidence="7">
    <location>
        <begin position="141"/>
        <end position="167"/>
    </location>
</feature>
<evidence type="ECO:0000256" key="4">
    <source>
        <dbReference type="ARBA" id="ARBA00022989"/>
    </source>
</evidence>
<protein>
    <submittedName>
        <fullName evidence="9">MotA/TolQ/ExbB proton channel family protein</fullName>
    </submittedName>
</protein>
<evidence type="ECO:0000256" key="5">
    <source>
        <dbReference type="ARBA" id="ARBA00023136"/>
    </source>
</evidence>
<name>A0A3P3W2L1_9FLAO</name>
<dbReference type="GO" id="GO:0005886">
    <property type="term" value="C:plasma membrane"/>
    <property type="evidence" value="ECO:0007669"/>
    <property type="project" value="UniProtKB-SubCell"/>
</dbReference>
<dbReference type="AlphaFoldDB" id="A0A3P3W2L1"/>
<dbReference type="Pfam" id="PF01618">
    <property type="entry name" value="MotA_ExbB"/>
    <property type="match status" value="1"/>
</dbReference>